<dbReference type="PANTHER" id="PTHR47718:SF13">
    <property type="entry name" value="OS09G0290500 PROTEIN"/>
    <property type="match status" value="1"/>
</dbReference>
<accession>A0AAD4SQM0</accession>
<dbReference type="AlphaFoldDB" id="A0AAD4SQM0"/>
<proteinExistence type="predicted"/>
<evidence type="ECO:0000313" key="2">
    <source>
        <dbReference type="EMBL" id="KAI3916875.1"/>
    </source>
</evidence>
<comment type="caution">
    <text evidence="2">The sequence shown here is derived from an EMBL/GenBank/DDBJ whole genome shotgun (WGS) entry which is preliminary data.</text>
</comment>
<evidence type="ECO:0000259" key="1">
    <source>
        <dbReference type="Pfam" id="PF03101"/>
    </source>
</evidence>
<feature type="domain" description="FAR1" evidence="1">
    <location>
        <begin position="11"/>
        <end position="98"/>
    </location>
</feature>
<dbReference type="InterPro" id="IPR004330">
    <property type="entry name" value="FAR1_DNA_bnd_dom"/>
</dbReference>
<organism evidence="2 3">
    <name type="scientific">Papaver atlanticum</name>
    <dbReference type="NCBI Taxonomy" id="357466"/>
    <lineage>
        <taxon>Eukaryota</taxon>
        <taxon>Viridiplantae</taxon>
        <taxon>Streptophyta</taxon>
        <taxon>Embryophyta</taxon>
        <taxon>Tracheophyta</taxon>
        <taxon>Spermatophyta</taxon>
        <taxon>Magnoliopsida</taxon>
        <taxon>Ranunculales</taxon>
        <taxon>Papaveraceae</taxon>
        <taxon>Papaveroideae</taxon>
        <taxon>Papaver</taxon>
    </lineage>
</organism>
<name>A0AAD4SQM0_9MAGN</name>
<dbReference type="EMBL" id="JAJJMB010009041">
    <property type="protein sequence ID" value="KAI3916875.1"/>
    <property type="molecule type" value="Genomic_DNA"/>
</dbReference>
<evidence type="ECO:0000313" key="3">
    <source>
        <dbReference type="Proteomes" id="UP001202328"/>
    </source>
</evidence>
<keyword evidence="3" id="KW-1185">Reference proteome</keyword>
<gene>
    <name evidence="2" type="ORF">MKW98_014336</name>
</gene>
<dbReference type="PANTHER" id="PTHR47718">
    <property type="entry name" value="OS01G0519700 PROTEIN"/>
    <property type="match status" value="1"/>
</dbReference>
<dbReference type="Proteomes" id="UP001202328">
    <property type="component" value="Unassembled WGS sequence"/>
</dbReference>
<reference evidence="2" key="1">
    <citation type="submission" date="2022-04" db="EMBL/GenBank/DDBJ databases">
        <title>A functionally conserved STORR gene fusion in Papaver species that diverged 16.8 million years ago.</title>
        <authorList>
            <person name="Catania T."/>
        </authorList>
    </citation>
    <scope>NUCLEOTIDE SEQUENCE</scope>
    <source>
        <strain evidence="2">S-188037</strain>
    </source>
</reference>
<protein>
    <recommendedName>
        <fullName evidence="1">FAR1 domain-containing protein</fullName>
    </recommendedName>
</protein>
<sequence>MIFDEHEEMFQFYKEFARKVGFPVLKRSKRTNVDGITRSVTFACSKTGEHESRTQNQTKPHGTVKSGCNDYITRRMQASDNKWCISVVHLEHNHECNPNDARFMRCFRKVSGSLRQQVDLNDRAGISIRKFFNKDVLGFGGYEKTGCTLKDVRNAINEVRNLRLGDGDAMSL</sequence>
<dbReference type="Pfam" id="PF03101">
    <property type="entry name" value="FAR1"/>
    <property type="match status" value="1"/>
</dbReference>